<comment type="similarity">
    <text evidence="2">Belongs to the UPF0382 family.</text>
</comment>
<evidence type="ECO:0000256" key="3">
    <source>
        <dbReference type="ARBA" id="ARBA00022692"/>
    </source>
</evidence>
<evidence type="ECO:0008006" key="8">
    <source>
        <dbReference type="Google" id="ProtNLM"/>
    </source>
</evidence>
<evidence type="ECO:0000256" key="2">
    <source>
        <dbReference type="ARBA" id="ARBA00009694"/>
    </source>
</evidence>
<evidence type="ECO:0000256" key="1">
    <source>
        <dbReference type="ARBA" id="ARBA00004141"/>
    </source>
</evidence>
<dbReference type="PANTHER" id="PTHR43461:SF1">
    <property type="entry name" value="TRANSMEMBRANE PROTEIN 256"/>
    <property type="match status" value="1"/>
</dbReference>
<dbReference type="AlphaFoldDB" id="E7C5B8"/>
<evidence type="ECO:0000256" key="5">
    <source>
        <dbReference type="ARBA" id="ARBA00023136"/>
    </source>
</evidence>
<dbReference type="EMBL" id="GU567992">
    <property type="protein sequence ID" value="ADI22642.1"/>
    <property type="molecule type" value="Genomic_DNA"/>
</dbReference>
<protein>
    <recommendedName>
        <fullName evidence="8">DUF423 domain-containing protein</fullName>
    </recommendedName>
</protein>
<feature type="transmembrane region" description="Helical" evidence="6">
    <location>
        <begin position="49"/>
        <end position="70"/>
    </location>
</feature>
<organism evidence="7">
    <name type="scientific">uncultured verrucomicrobium HF0500_18J03</name>
    <dbReference type="NCBI Taxonomy" id="723599"/>
    <lineage>
        <taxon>Bacteria</taxon>
        <taxon>Pseudomonadati</taxon>
        <taxon>Verrucomicrobiota</taxon>
        <taxon>environmental samples</taxon>
    </lineage>
</organism>
<proteinExistence type="inferred from homology"/>
<evidence type="ECO:0000256" key="4">
    <source>
        <dbReference type="ARBA" id="ARBA00022989"/>
    </source>
</evidence>
<dbReference type="PANTHER" id="PTHR43461">
    <property type="entry name" value="TRANSMEMBRANE PROTEIN 256"/>
    <property type="match status" value="1"/>
</dbReference>
<dbReference type="GO" id="GO:0005886">
    <property type="term" value="C:plasma membrane"/>
    <property type="evidence" value="ECO:0007669"/>
    <property type="project" value="TreeGrafter"/>
</dbReference>
<accession>E7C5B8</accession>
<keyword evidence="3 6" id="KW-0812">Transmembrane</keyword>
<name>E7C5B8_9BACT</name>
<dbReference type="InterPro" id="IPR006696">
    <property type="entry name" value="DUF423"/>
</dbReference>
<evidence type="ECO:0000256" key="6">
    <source>
        <dbReference type="SAM" id="Phobius"/>
    </source>
</evidence>
<keyword evidence="5 6" id="KW-0472">Membrane</keyword>
<reference evidence="7" key="1">
    <citation type="submission" date="2010-01" db="EMBL/GenBank/DDBJ databases">
        <title>Genome fragments of uncultured bacteria from the North Pacific subtropical Gyre.</title>
        <authorList>
            <person name="Pham V.D."/>
            <person name="Delong E.F."/>
        </authorList>
    </citation>
    <scope>NUCLEOTIDE SEQUENCE</scope>
</reference>
<evidence type="ECO:0000313" key="7">
    <source>
        <dbReference type="EMBL" id="ADI22642.1"/>
    </source>
</evidence>
<dbReference type="Pfam" id="PF04241">
    <property type="entry name" value="DUF423"/>
    <property type="match status" value="1"/>
</dbReference>
<comment type="subcellular location">
    <subcellularLocation>
        <location evidence="1">Membrane</location>
        <topology evidence="1">Multi-pass membrane protein</topology>
    </subcellularLocation>
</comment>
<keyword evidence="4 6" id="KW-1133">Transmembrane helix</keyword>
<sequence length="78" mass="8285">MLYNLVHALALLILGLFPAPSRVACFSFAGGMVLFSGSLYVLALTNFTKLGMVTPFGGVAFLVGWGILLFRPGEFSKG</sequence>